<feature type="compositionally biased region" description="Polar residues" evidence="1">
    <location>
        <begin position="319"/>
        <end position="346"/>
    </location>
</feature>
<dbReference type="OrthoDB" id="196858at2759"/>
<feature type="compositionally biased region" description="Basic and acidic residues" evidence="1">
    <location>
        <begin position="14"/>
        <end position="25"/>
    </location>
</feature>
<dbReference type="AlphaFoldDB" id="A0A1C7NS97"/>
<dbReference type="STRING" id="101091.A0A1C7NS97"/>
<keyword evidence="2" id="KW-0812">Transmembrane</keyword>
<gene>
    <name evidence="4" type="primary">COL4A3BP</name>
    <name evidence="4" type="ORF">A0J61_00632</name>
</gene>
<dbReference type="GO" id="GO:0005737">
    <property type="term" value="C:cytoplasm"/>
    <property type="evidence" value="ECO:0007669"/>
    <property type="project" value="UniProtKB-ARBA"/>
</dbReference>
<keyword evidence="5" id="KW-1185">Reference proteome</keyword>
<dbReference type="PANTHER" id="PTHR19308">
    <property type="entry name" value="PHOSPHATIDYLCHOLINE TRANSFER PROTEIN"/>
    <property type="match status" value="1"/>
</dbReference>
<name>A0A1C7NS97_9FUNG</name>
<protein>
    <submittedName>
        <fullName evidence="4">Collagen type IV alpha-3-binding protein</fullName>
    </submittedName>
</protein>
<feature type="domain" description="START" evidence="3">
    <location>
        <begin position="453"/>
        <end position="636"/>
    </location>
</feature>
<evidence type="ECO:0000256" key="1">
    <source>
        <dbReference type="SAM" id="MobiDB-lite"/>
    </source>
</evidence>
<proteinExistence type="predicted"/>
<keyword evidence="4" id="KW-0176">Collagen</keyword>
<accession>A0A1C7NS97</accession>
<comment type="caution">
    <text evidence="4">The sequence shown here is derived from an EMBL/GenBank/DDBJ whole genome shotgun (WGS) entry which is preliminary data.</text>
</comment>
<evidence type="ECO:0000256" key="2">
    <source>
        <dbReference type="SAM" id="Phobius"/>
    </source>
</evidence>
<keyword evidence="2" id="KW-0472">Membrane</keyword>
<keyword evidence="2" id="KW-1133">Transmembrane helix</keyword>
<feature type="region of interest" description="Disordered" evidence="1">
    <location>
        <begin position="288"/>
        <end position="307"/>
    </location>
</feature>
<dbReference type="EMBL" id="LUGH01000015">
    <property type="protein sequence ID" value="OBZ91306.1"/>
    <property type="molecule type" value="Genomic_DNA"/>
</dbReference>
<sequence>MYKLKKKQSPYSPDDTKRAYFDRDSGIATTEAESDAEHSLKPSYIFSDDEDQPHMPSISLPVMERMPASINMLNSHNYYCNQADQAISSLRQHLKDKDWKKVLKHKSGVTVYMLQKQQQQQKNVKVALFKGESIIEGFTPQSVFYVIGMRKLWDEQFDEGNLIENLNETTSLTYESYKATATSKPYDSTLVEKIECSADGEIVFVCTSIDTPQVPKQPGKNRIQIKLQGWMLQQLNTSPVSTKVTYVTQENINGWIAGLTKKSLARKPLVITSISSYLYKKADRIRSSQAKIPHHSTSTQPGFPNISFTTTVSNNTISNLSSKSKNTANESSSLKTNPTTNSMSSYESRRNVNAIVKNPPLRISSLEGNQSIDSLASYAAEDEAEQIRDPIPSSVNRSLLSLRTSPLSPIEETATTVFDVGKEEEKENQSKNKSQTTTSKLYPRSRHRLARKKSLQMLQAYLESSLDEWKFVGEKNNTKMYSQPVKEYPLPILRGETMFQGDWTPEQVCSVIQSFGARKIWDEHFENGRIVERFSQKEYLVYMQTKSVFPIQSRDYSLLTSIDSDVSSGIIYIASTSVEDDLINEKTQHIRGKVVVLGWAVKPIRSGNRLIGVSATSIAHLQLGGVTPLPPAIVRTLTTQLPSLGSQVQSYLNTHGCPPYIRRVAGKVILEQFDHQEKIYRIHYIAKHTPSTRQYGNKKNEKMIESIWCTDIRTHPSMYSLGYHIKTPSSKGIRIDLRSDKMGFRIYTETEDMEGQTIQLQIKPTSNTAYKKPLYIWNDTVLLDFNCKPEEPMIAMEIKPKSTKRVADQQNATQAIKAELHEVKSHIIALNEDLTFTAHQLAFIILLMSACYYFGKFSCRC</sequence>
<dbReference type="InterPro" id="IPR002913">
    <property type="entry name" value="START_lipid-bd_dom"/>
</dbReference>
<dbReference type="InterPro" id="IPR023393">
    <property type="entry name" value="START-like_dom_sf"/>
</dbReference>
<evidence type="ECO:0000313" key="4">
    <source>
        <dbReference type="EMBL" id="OBZ91306.1"/>
    </source>
</evidence>
<feature type="region of interest" description="Disordered" evidence="1">
    <location>
        <begin position="319"/>
        <end position="347"/>
    </location>
</feature>
<dbReference type="InParanoid" id="A0A1C7NS97"/>
<dbReference type="InterPro" id="IPR051213">
    <property type="entry name" value="START_lipid_transfer"/>
</dbReference>
<feature type="region of interest" description="Disordered" evidence="1">
    <location>
        <begin position="422"/>
        <end position="446"/>
    </location>
</feature>
<feature type="region of interest" description="Disordered" evidence="1">
    <location>
        <begin position="1"/>
        <end position="52"/>
    </location>
</feature>
<dbReference type="SUPFAM" id="SSF55961">
    <property type="entry name" value="Bet v1-like"/>
    <property type="match status" value="2"/>
</dbReference>
<dbReference type="PROSITE" id="PS50848">
    <property type="entry name" value="START"/>
    <property type="match status" value="2"/>
</dbReference>
<dbReference type="PANTHER" id="PTHR19308:SF14">
    <property type="entry name" value="START DOMAIN-CONTAINING PROTEIN"/>
    <property type="match status" value="1"/>
</dbReference>
<dbReference type="GO" id="GO:0008289">
    <property type="term" value="F:lipid binding"/>
    <property type="evidence" value="ECO:0007669"/>
    <property type="project" value="InterPro"/>
</dbReference>
<dbReference type="CDD" id="cd00177">
    <property type="entry name" value="START"/>
    <property type="match status" value="2"/>
</dbReference>
<feature type="transmembrane region" description="Helical" evidence="2">
    <location>
        <begin position="836"/>
        <end position="855"/>
    </location>
</feature>
<evidence type="ECO:0000259" key="3">
    <source>
        <dbReference type="PROSITE" id="PS50848"/>
    </source>
</evidence>
<evidence type="ECO:0000313" key="5">
    <source>
        <dbReference type="Proteomes" id="UP000093000"/>
    </source>
</evidence>
<dbReference type="Pfam" id="PF01852">
    <property type="entry name" value="START"/>
    <property type="match status" value="2"/>
</dbReference>
<dbReference type="Gene3D" id="3.30.530.20">
    <property type="match status" value="2"/>
</dbReference>
<dbReference type="Proteomes" id="UP000093000">
    <property type="component" value="Unassembled WGS sequence"/>
</dbReference>
<organism evidence="4 5">
    <name type="scientific">Choanephora cucurbitarum</name>
    <dbReference type="NCBI Taxonomy" id="101091"/>
    <lineage>
        <taxon>Eukaryota</taxon>
        <taxon>Fungi</taxon>
        <taxon>Fungi incertae sedis</taxon>
        <taxon>Mucoromycota</taxon>
        <taxon>Mucoromycotina</taxon>
        <taxon>Mucoromycetes</taxon>
        <taxon>Mucorales</taxon>
        <taxon>Mucorineae</taxon>
        <taxon>Choanephoraceae</taxon>
        <taxon>Choanephoroideae</taxon>
        <taxon>Choanephora</taxon>
    </lineage>
</organism>
<feature type="domain" description="START" evidence="3">
    <location>
        <begin position="95"/>
        <end position="294"/>
    </location>
</feature>
<reference evidence="4 5" key="1">
    <citation type="submission" date="2016-03" db="EMBL/GenBank/DDBJ databases">
        <title>Choanephora cucurbitarum.</title>
        <authorList>
            <person name="Min B."/>
            <person name="Park H."/>
            <person name="Park J.-H."/>
            <person name="Shin H.-D."/>
            <person name="Choi I.-G."/>
        </authorList>
    </citation>
    <scope>NUCLEOTIDE SEQUENCE [LARGE SCALE GENOMIC DNA]</scope>
    <source>
        <strain evidence="4 5">KUS-F28377</strain>
    </source>
</reference>